<accession>A0A848LBL8</accession>
<dbReference type="Pfam" id="PF11950">
    <property type="entry name" value="DUF3467"/>
    <property type="match status" value="1"/>
</dbReference>
<protein>
    <submittedName>
        <fullName evidence="1">DUF3467 domain-containing protein</fullName>
    </submittedName>
</protein>
<evidence type="ECO:0000313" key="2">
    <source>
        <dbReference type="Proteomes" id="UP000518300"/>
    </source>
</evidence>
<dbReference type="Proteomes" id="UP000518300">
    <property type="component" value="Unassembled WGS sequence"/>
</dbReference>
<evidence type="ECO:0000313" key="1">
    <source>
        <dbReference type="EMBL" id="NMO16319.1"/>
    </source>
</evidence>
<comment type="caution">
    <text evidence="1">The sequence shown here is derived from an EMBL/GenBank/DDBJ whole genome shotgun (WGS) entry which is preliminary data.</text>
</comment>
<proteinExistence type="predicted"/>
<gene>
    <name evidence="1" type="ORF">HG543_15875</name>
</gene>
<dbReference type="AlphaFoldDB" id="A0A848LBL8"/>
<dbReference type="InterPro" id="IPR021857">
    <property type="entry name" value="DUF3467"/>
</dbReference>
<sequence length="97" mass="11020">MADTPKPPDAQQLQIQIDEDVANGQYVNMALVNHSDTEFTLDFIYVQPQVPKARVRSRIITNPKHMKRLVAAMQDNIARYEAKYGPILPRDDDGGMH</sequence>
<reference evidence="1 2" key="1">
    <citation type="submission" date="2020-04" db="EMBL/GenBank/DDBJ databases">
        <title>Draft genome of Pyxidicoccus fallax type strain.</title>
        <authorList>
            <person name="Whitworth D.E."/>
        </authorList>
    </citation>
    <scope>NUCLEOTIDE SEQUENCE [LARGE SCALE GENOMIC DNA]</scope>
    <source>
        <strain evidence="1 2">DSM 14698</strain>
    </source>
</reference>
<organism evidence="1 2">
    <name type="scientific">Pyxidicoccus fallax</name>
    <dbReference type="NCBI Taxonomy" id="394095"/>
    <lineage>
        <taxon>Bacteria</taxon>
        <taxon>Pseudomonadati</taxon>
        <taxon>Myxococcota</taxon>
        <taxon>Myxococcia</taxon>
        <taxon>Myxococcales</taxon>
        <taxon>Cystobacterineae</taxon>
        <taxon>Myxococcaceae</taxon>
        <taxon>Pyxidicoccus</taxon>
    </lineage>
</organism>
<name>A0A848LBL8_9BACT</name>
<keyword evidence="2" id="KW-1185">Reference proteome</keyword>
<dbReference type="RefSeq" id="WP_169345634.1">
    <property type="nucleotide sequence ID" value="NZ_JABBJJ010000064.1"/>
</dbReference>
<dbReference type="EMBL" id="JABBJJ010000064">
    <property type="protein sequence ID" value="NMO16319.1"/>
    <property type="molecule type" value="Genomic_DNA"/>
</dbReference>